<gene>
    <name evidence="4" type="ORF">A3D56_00350</name>
</gene>
<accession>A0A1G2MWD0</accession>
<dbReference type="Gene3D" id="2.115.10.20">
    <property type="entry name" value="Glycosyl hydrolase domain, family 43"/>
    <property type="match status" value="2"/>
</dbReference>
<reference evidence="4 5" key="1">
    <citation type="journal article" date="2016" name="Nat. Commun.">
        <title>Thousands of microbial genomes shed light on interconnected biogeochemical processes in an aquifer system.</title>
        <authorList>
            <person name="Anantharaman K."/>
            <person name="Brown C.T."/>
            <person name="Hug L.A."/>
            <person name="Sharon I."/>
            <person name="Castelle C.J."/>
            <person name="Probst A.J."/>
            <person name="Thomas B.C."/>
            <person name="Singh A."/>
            <person name="Wilkins M.J."/>
            <person name="Karaoz U."/>
            <person name="Brodie E.L."/>
            <person name="Williams K.H."/>
            <person name="Hubbard S.S."/>
            <person name="Banfield J.F."/>
        </authorList>
    </citation>
    <scope>NUCLEOTIDE SEQUENCE [LARGE SCALE GENOMIC DNA]</scope>
</reference>
<dbReference type="InterPro" id="IPR023296">
    <property type="entry name" value="Glyco_hydro_beta-prop_sf"/>
</dbReference>
<dbReference type="EMBL" id="MHRP01000019">
    <property type="protein sequence ID" value="OHA27251.1"/>
    <property type="molecule type" value="Genomic_DNA"/>
</dbReference>
<dbReference type="CDD" id="cd18611">
    <property type="entry name" value="GH130"/>
    <property type="match status" value="1"/>
</dbReference>
<dbReference type="CDD" id="cd18614">
    <property type="entry name" value="GH130"/>
    <property type="match status" value="1"/>
</dbReference>
<dbReference type="GO" id="GO:0016757">
    <property type="term" value="F:glycosyltransferase activity"/>
    <property type="evidence" value="ECO:0007669"/>
    <property type="project" value="UniProtKB-KW"/>
</dbReference>
<dbReference type="InterPro" id="IPR007184">
    <property type="entry name" value="Mannoside_phosphorylase"/>
</dbReference>
<dbReference type="Pfam" id="PF04041">
    <property type="entry name" value="Glyco_hydro_130"/>
    <property type="match status" value="2"/>
</dbReference>
<name>A0A1G2MWD0_9BACT</name>
<comment type="similarity">
    <text evidence="3">Belongs to the glycosyl hydrolase 130 family.</text>
</comment>
<keyword evidence="1" id="KW-0328">Glycosyltransferase</keyword>
<evidence type="ECO:0000256" key="1">
    <source>
        <dbReference type="ARBA" id="ARBA00022676"/>
    </source>
</evidence>
<dbReference type="AlphaFoldDB" id="A0A1G2MWD0"/>
<dbReference type="PANTHER" id="PTHR34106:SF5">
    <property type="entry name" value="GLYCOSIDASE"/>
    <property type="match status" value="1"/>
</dbReference>
<dbReference type="Proteomes" id="UP000177943">
    <property type="component" value="Unassembled WGS sequence"/>
</dbReference>
<evidence type="ECO:0000313" key="5">
    <source>
        <dbReference type="Proteomes" id="UP000177943"/>
    </source>
</evidence>
<evidence type="ECO:0000256" key="3">
    <source>
        <dbReference type="ARBA" id="ARBA00024356"/>
    </source>
</evidence>
<sequence>MYVIKRSGHNPLLTPVTDRQWESQGTFNPSPIQKGQITYLLYRALGRGDALQTSSGISTIGKTLSLDGEHFQSRQQFISPKADWEKFGCEDPRVTFFEGKYYIFYTALGGIPFGPGNIKVACAISSDLETIEERHLITPFNAKAAALFPERINGKIVLILTAHTDMPPAKIAIVECDRIEELWNIAFWEKWHAHIEDYAINPLRFEHDHVEVGSVPIKTKDGWLLFYSYIQNYFGGGERVFGVEALLLHPEDPREIIGKTKGPIVVPEETYERYGAEPNIVFPSGALLNKNGRLDIYYGAADTVSAKFSLNLPDLLAAMIETRRVELAVRAKENPIISPNPKHPWEKKATFNAAAIAIGGKNHILYRAMGEDNTSVLGYAASKDGVKITDRFETPAYTPREDFEMKKGSPNGNSGCEDPRITLLDDKLYMTYTAFDGVHPTRVALTSIYVKDFLKHNFNAWEKPTLTTPDNVNDKDTCLFPEKVGGQYMLMHRIDPQLCADFLDSLDFSKNRLSRCIEIMGPRKGMWDSQRIGIAGPPIKTKRGWLLIYHGVSKTNTYRLGAALLDLKNPTVVISRSVDTILEPLLPYEKQGQVQNAVFSCGAVLRGNTLFIYYGGADTVLCVAKVSLQKLLKILLPKNLA</sequence>
<keyword evidence="2" id="KW-0808">Transferase</keyword>
<evidence type="ECO:0000313" key="4">
    <source>
        <dbReference type="EMBL" id="OHA27251.1"/>
    </source>
</evidence>
<evidence type="ECO:0008006" key="6">
    <source>
        <dbReference type="Google" id="ProtNLM"/>
    </source>
</evidence>
<dbReference type="PANTHER" id="PTHR34106">
    <property type="entry name" value="GLYCOSIDASE"/>
    <property type="match status" value="1"/>
</dbReference>
<protein>
    <recommendedName>
        <fullName evidence="6">Glycosidase</fullName>
    </recommendedName>
</protein>
<organism evidence="4 5">
    <name type="scientific">Candidatus Taylorbacteria bacterium RIFCSPHIGHO2_02_FULL_45_35</name>
    <dbReference type="NCBI Taxonomy" id="1802311"/>
    <lineage>
        <taxon>Bacteria</taxon>
        <taxon>Candidatus Tayloriibacteriota</taxon>
    </lineage>
</organism>
<dbReference type="SUPFAM" id="SSF75005">
    <property type="entry name" value="Arabinanase/levansucrase/invertase"/>
    <property type="match status" value="2"/>
</dbReference>
<comment type="caution">
    <text evidence="4">The sequence shown here is derived from an EMBL/GenBank/DDBJ whole genome shotgun (WGS) entry which is preliminary data.</text>
</comment>
<evidence type="ECO:0000256" key="2">
    <source>
        <dbReference type="ARBA" id="ARBA00022679"/>
    </source>
</evidence>
<proteinExistence type="inferred from homology"/>